<dbReference type="EMBL" id="FUZT01000006">
    <property type="protein sequence ID" value="SKC71637.1"/>
    <property type="molecule type" value="Genomic_DNA"/>
</dbReference>
<evidence type="ECO:0000313" key="3">
    <source>
        <dbReference type="EMBL" id="SKC71637.1"/>
    </source>
</evidence>
<accession>A0A1T5L6G6</accession>
<dbReference type="Gene3D" id="1.10.10.60">
    <property type="entry name" value="Homeodomain-like"/>
    <property type="match status" value="1"/>
</dbReference>
<dbReference type="InterPro" id="IPR014875">
    <property type="entry name" value="Mor_transcription_activator"/>
</dbReference>
<dbReference type="Proteomes" id="UP000190285">
    <property type="component" value="Unassembled WGS sequence"/>
</dbReference>
<dbReference type="PANTHER" id="PTHR37812:SF1">
    <property type="entry name" value="MU-LIKE PROPHAGE FLUMU PROTEIN C"/>
    <property type="match status" value="1"/>
</dbReference>
<proteinExistence type="predicted"/>
<dbReference type="PANTHER" id="PTHR37812">
    <property type="entry name" value="MU-LIKE PROPHAGE FLUMU PROTEIN C"/>
    <property type="match status" value="1"/>
</dbReference>
<dbReference type="EMBL" id="FUZT01000005">
    <property type="protein sequence ID" value="SKC68452.1"/>
    <property type="molecule type" value="Genomic_DNA"/>
</dbReference>
<evidence type="ECO:0000313" key="5">
    <source>
        <dbReference type="Proteomes" id="UP000190285"/>
    </source>
</evidence>
<sequence length="106" mass="12550">MNKKLINQIQINDLGEPYSSIVDEIGLENTIKLAKIFGGSRIYFPIIKSLVLDRRDKEIREKFNGYNQRELAKQYMLSEERIRQICKEKMKQIRNKPLKGQISMFD</sequence>
<reference evidence="3 5" key="1">
    <citation type="submission" date="2017-02" db="EMBL/GenBank/DDBJ databases">
        <authorList>
            <person name="Peterson S.W."/>
        </authorList>
    </citation>
    <scope>NUCLEOTIDE SEQUENCE [LARGE SCALE GENOMIC DNA]</scope>
    <source>
        <strain evidence="3 5">M1</strain>
    </source>
</reference>
<gene>
    <name evidence="2" type="ORF">SAMN02194393_02150</name>
    <name evidence="3" type="ORF">SAMN02194393_02502</name>
    <name evidence="4" type="ORF">SAMN02194393_03461</name>
</gene>
<evidence type="ECO:0000313" key="4">
    <source>
        <dbReference type="EMBL" id="SKC80225.1"/>
    </source>
</evidence>
<organism evidence="3 5">
    <name type="scientific">Maledivibacter halophilus</name>
    <dbReference type="NCBI Taxonomy" id="36842"/>
    <lineage>
        <taxon>Bacteria</taxon>
        <taxon>Bacillati</taxon>
        <taxon>Bacillota</taxon>
        <taxon>Clostridia</taxon>
        <taxon>Peptostreptococcales</taxon>
        <taxon>Caminicellaceae</taxon>
        <taxon>Maledivibacter</taxon>
    </lineage>
</organism>
<protein>
    <submittedName>
        <fullName evidence="3">Mor transcription activator family protein</fullName>
    </submittedName>
</protein>
<dbReference type="EMBL" id="FUZT01000008">
    <property type="protein sequence ID" value="SKC80225.1"/>
    <property type="molecule type" value="Genomic_DNA"/>
</dbReference>
<evidence type="ECO:0000259" key="1">
    <source>
        <dbReference type="Pfam" id="PF08765"/>
    </source>
</evidence>
<dbReference type="SUPFAM" id="SSF46689">
    <property type="entry name" value="Homeodomain-like"/>
    <property type="match status" value="1"/>
</dbReference>
<keyword evidence="5" id="KW-1185">Reference proteome</keyword>
<evidence type="ECO:0000313" key="2">
    <source>
        <dbReference type="EMBL" id="SKC68452.1"/>
    </source>
</evidence>
<dbReference type="STRING" id="36842.SAMN02194393_02150"/>
<dbReference type="AlphaFoldDB" id="A0A1T5L6G6"/>
<name>A0A1T5L6G6_9FIRM</name>
<dbReference type="RefSeq" id="WP_170917365.1">
    <property type="nucleotide sequence ID" value="NZ_FUZT01000005.1"/>
</dbReference>
<dbReference type="Pfam" id="PF08765">
    <property type="entry name" value="Mor"/>
    <property type="match status" value="1"/>
</dbReference>
<dbReference type="InterPro" id="IPR009057">
    <property type="entry name" value="Homeodomain-like_sf"/>
</dbReference>
<feature type="domain" description="Mor transcription activator" evidence="1">
    <location>
        <begin position="20"/>
        <end position="95"/>
    </location>
</feature>
<dbReference type="InterPro" id="IPR052411">
    <property type="entry name" value="c-mor_Regulatory_Protein"/>
</dbReference>